<evidence type="ECO:0008006" key="3">
    <source>
        <dbReference type="Google" id="ProtNLM"/>
    </source>
</evidence>
<organism evidence="1 2">
    <name type="scientific">Mucilaginibacter mali</name>
    <dbReference type="NCBI Taxonomy" id="2740462"/>
    <lineage>
        <taxon>Bacteria</taxon>
        <taxon>Pseudomonadati</taxon>
        <taxon>Bacteroidota</taxon>
        <taxon>Sphingobacteriia</taxon>
        <taxon>Sphingobacteriales</taxon>
        <taxon>Sphingobacteriaceae</taxon>
        <taxon>Mucilaginibacter</taxon>
    </lineage>
</organism>
<name>A0A7D4QI79_9SPHI</name>
<protein>
    <recommendedName>
        <fullName evidence="3">Adhesin domain-containing protein</fullName>
    </recommendedName>
</protein>
<evidence type="ECO:0000313" key="1">
    <source>
        <dbReference type="EMBL" id="QKJ28930.1"/>
    </source>
</evidence>
<sequence length="284" mass="31980">MKRLIWIALLAGWGHCFAQKQEFKTHVSKQFTLQKPASGTVFALYNVFGDVKIEGYSGNEVVIEIEETITAKDAAELETAKKEFKLGFDQKADSIIAYTAEPYDTRPHRNWNKDDDRKERHYNVKLDYTVKVPNNINLNAGTVNNGEAYVKDVYGTLKVNNVNGPLTIVNAKSTTMARTVNGPVTVNYLSIPQEESSYYTVNGKMEITYPANFEANLQFKSMNGQFFTDFPDTEVLPTEITKTQNKGNNGTIYRLNKNTAIRVGKGGKVFKFETLNGNIYIKKA</sequence>
<keyword evidence="2" id="KW-1185">Reference proteome</keyword>
<dbReference type="AlphaFoldDB" id="A0A7D4QI79"/>
<dbReference type="EMBL" id="CP054139">
    <property type="protein sequence ID" value="QKJ28930.1"/>
    <property type="molecule type" value="Genomic_DNA"/>
</dbReference>
<dbReference type="RefSeq" id="WP_173413628.1">
    <property type="nucleotide sequence ID" value="NZ_CP054139.1"/>
</dbReference>
<evidence type="ECO:0000313" key="2">
    <source>
        <dbReference type="Proteomes" id="UP000505355"/>
    </source>
</evidence>
<gene>
    <name evidence="1" type="ORF">HQ865_03880</name>
</gene>
<reference evidence="1 2" key="1">
    <citation type="submission" date="2020-05" db="EMBL/GenBank/DDBJ databases">
        <title>Mucilaginibacter mali sp. nov.</title>
        <authorList>
            <person name="Kim H.S."/>
            <person name="Lee K.C."/>
            <person name="Suh M.K."/>
            <person name="Kim J.-S."/>
            <person name="Han K.-I."/>
            <person name="Eom M.K."/>
            <person name="Shin Y.K."/>
            <person name="Lee J.-S."/>
        </authorList>
    </citation>
    <scope>NUCLEOTIDE SEQUENCE [LARGE SCALE GENOMIC DNA]</scope>
    <source>
        <strain evidence="1 2">G2-14</strain>
    </source>
</reference>
<dbReference type="Proteomes" id="UP000505355">
    <property type="component" value="Chromosome"/>
</dbReference>
<accession>A0A7D4QI79</accession>
<proteinExistence type="predicted"/>
<dbReference type="KEGG" id="mmab:HQ865_03880"/>